<dbReference type="EMBL" id="CP076133">
    <property type="protein sequence ID" value="QWG05200.1"/>
    <property type="molecule type" value="Genomic_DNA"/>
</dbReference>
<dbReference type="Gene3D" id="3.40.50.300">
    <property type="entry name" value="P-loop containing nucleotide triphosphate hydrolases"/>
    <property type="match status" value="2"/>
</dbReference>
<reference evidence="2 3" key="1">
    <citation type="submission" date="2021-05" db="EMBL/GenBank/DDBJ databases">
        <title>Comparative genomic studies on the polysaccharide-degrading batcterial strains of the Flammeovirga genus.</title>
        <authorList>
            <person name="Zewei F."/>
            <person name="Zheng Z."/>
            <person name="Yu L."/>
            <person name="Ruyue G."/>
            <person name="Yanhong M."/>
            <person name="Yuanyuan C."/>
            <person name="Jingyan G."/>
            <person name="Wenjun H."/>
        </authorList>
    </citation>
    <scope>NUCLEOTIDE SEQUENCE [LARGE SCALE GENOMIC DNA]</scope>
    <source>
        <strain evidence="2 3">NBRC:100898</strain>
    </source>
</reference>
<dbReference type="SUPFAM" id="SSF52540">
    <property type="entry name" value="P-loop containing nucleoside triphosphate hydrolases"/>
    <property type="match status" value="2"/>
</dbReference>
<dbReference type="InterPro" id="IPR052934">
    <property type="entry name" value="Methyl-DNA_Rec/Restrict_Enz"/>
</dbReference>
<protein>
    <submittedName>
        <fullName evidence="2">AAA family ATPase</fullName>
    </submittedName>
</protein>
<dbReference type="PANTHER" id="PTHR37291">
    <property type="entry name" value="5-METHYLCYTOSINE-SPECIFIC RESTRICTION ENZYME B"/>
    <property type="match status" value="1"/>
</dbReference>
<dbReference type="InterPro" id="IPR003593">
    <property type="entry name" value="AAA+_ATPase"/>
</dbReference>
<organism evidence="2 3">
    <name type="scientific">Flammeovirga yaeyamensis</name>
    <dbReference type="NCBI Taxonomy" id="367791"/>
    <lineage>
        <taxon>Bacteria</taxon>
        <taxon>Pseudomonadati</taxon>
        <taxon>Bacteroidota</taxon>
        <taxon>Cytophagia</taxon>
        <taxon>Cytophagales</taxon>
        <taxon>Flammeovirgaceae</taxon>
        <taxon>Flammeovirga</taxon>
    </lineage>
</organism>
<dbReference type="GO" id="GO:0005524">
    <property type="term" value="F:ATP binding"/>
    <property type="evidence" value="ECO:0007669"/>
    <property type="project" value="InterPro"/>
</dbReference>
<keyword evidence="3" id="KW-1185">Reference proteome</keyword>
<dbReference type="KEGG" id="fya:KMW28_22515"/>
<dbReference type="InterPro" id="IPR011704">
    <property type="entry name" value="ATPase_dyneun-rel_AAA"/>
</dbReference>
<dbReference type="REBASE" id="507128">
    <property type="entry name" value="Fya898McrBCP"/>
</dbReference>
<dbReference type="Proteomes" id="UP000678679">
    <property type="component" value="Chromosome 2"/>
</dbReference>
<dbReference type="PANTHER" id="PTHR37291:SF1">
    <property type="entry name" value="TYPE IV METHYL-DIRECTED RESTRICTION ENZYME ECOKMCRB SUBUNIT"/>
    <property type="match status" value="1"/>
</dbReference>
<evidence type="ECO:0000259" key="1">
    <source>
        <dbReference type="SMART" id="SM00382"/>
    </source>
</evidence>
<gene>
    <name evidence="2" type="ORF">KMW28_22515</name>
</gene>
<proteinExistence type="predicted"/>
<accession>A0AAX1NCK1</accession>
<dbReference type="AlphaFoldDB" id="A0AAX1NCK1"/>
<dbReference type="Pfam" id="PF07728">
    <property type="entry name" value="AAA_5"/>
    <property type="match status" value="1"/>
</dbReference>
<evidence type="ECO:0000313" key="2">
    <source>
        <dbReference type="EMBL" id="QWG05200.1"/>
    </source>
</evidence>
<evidence type="ECO:0000313" key="3">
    <source>
        <dbReference type="Proteomes" id="UP000678679"/>
    </source>
</evidence>
<dbReference type="SMART" id="SM00382">
    <property type="entry name" value="AAA"/>
    <property type="match status" value="1"/>
</dbReference>
<dbReference type="InterPro" id="IPR027417">
    <property type="entry name" value="P-loop_NTPase"/>
</dbReference>
<name>A0AAX1NCK1_9BACT</name>
<dbReference type="GO" id="GO:0016887">
    <property type="term" value="F:ATP hydrolysis activity"/>
    <property type="evidence" value="ECO:0007669"/>
    <property type="project" value="InterPro"/>
</dbReference>
<sequence>MQDTEYSIINEFVKDIESNTFKVAPNIKKLIKRDNFLNNIYRLDKFFFENKFAYITIDNFMEVISKIKQIHGIKNKVYNDFNIWSKNKSYLKRQQIWDEKIAFKKNQLQKDLGFIDGGNGIYKSFLGNDNLISYLQYKFSSIDQIQKKEMNYPLNTILYGPPGTGKTYSTISRAASIISSEEIEDYNEAKRIFNKHKGDQIEFITFHQNYSYEDFIQGLRPDTGKENQLSFEKKDGIFKKIANRALENLKDSEKTIEEYSKGQAFEEALKLFCDKITDRDEETLFDITDNVAIIEVENDAFRYNGMNWNNSNGHRMKFDDLRILYKNNIKERKSIKRLDNVSGSAKQHATYYNNVYQEIIKYLPKNTISKVTKVEKKNYVIIIDEINRANISRVFGELITLIEPDKRYGEELALSSTLPSGDEFTVPSNLYIIGTMNTADKSIALLDIALRRRFEFESLYTKYDIDGINESEILKSINEKIIKMKGHDFQIGHSYFMSKPFDLKKTINNKVIPLLLEYFLNDEKEVKEILVHAGFEVDAEAWPLKIK</sequence>
<dbReference type="RefSeq" id="WP_183363892.1">
    <property type="nucleotide sequence ID" value="NZ_CP076133.1"/>
</dbReference>
<feature type="domain" description="AAA+ ATPase" evidence="1">
    <location>
        <begin position="152"/>
        <end position="464"/>
    </location>
</feature>